<dbReference type="EMBL" id="GBRH01258674">
    <property type="protein sequence ID" value="JAD39221.1"/>
    <property type="molecule type" value="Transcribed_RNA"/>
</dbReference>
<name>A0A0A8ZK89_ARUDO</name>
<proteinExistence type="predicted"/>
<accession>A0A0A8ZK89</accession>
<organism evidence="1">
    <name type="scientific">Arundo donax</name>
    <name type="common">Giant reed</name>
    <name type="synonym">Donax arundinaceus</name>
    <dbReference type="NCBI Taxonomy" id="35708"/>
    <lineage>
        <taxon>Eukaryota</taxon>
        <taxon>Viridiplantae</taxon>
        <taxon>Streptophyta</taxon>
        <taxon>Embryophyta</taxon>
        <taxon>Tracheophyta</taxon>
        <taxon>Spermatophyta</taxon>
        <taxon>Magnoliopsida</taxon>
        <taxon>Liliopsida</taxon>
        <taxon>Poales</taxon>
        <taxon>Poaceae</taxon>
        <taxon>PACMAD clade</taxon>
        <taxon>Arundinoideae</taxon>
        <taxon>Arundineae</taxon>
        <taxon>Arundo</taxon>
    </lineage>
</organism>
<protein>
    <submittedName>
        <fullName evidence="1">Uncharacterized protein</fullName>
    </submittedName>
</protein>
<sequence>MNLVIIQPYSFLSCFGRRVNPRLYITMHTYQRTHTHTSVSHSSDA</sequence>
<evidence type="ECO:0000313" key="1">
    <source>
        <dbReference type="EMBL" id="JAD39221.1"/>
    </source>
</evidence>
<dbReference type="AlphaFoldDB" id="A0A0A8ZK89"/>
<reference evidence="1" key="2">
    <citation type="journal article" date="2015" name="Data Brief">
        <title>Shoot transcriptome of the giant reed, Arundo donax.</title>
        <authorList>
            <person name="Barrero R.A."/>
            <person name="Guerrero F.D."/>
            <person name="Moolhuijzen P."/>
            <person name="Goolsby J.A."/>
            <person name="Tidwell J."/>
            <person name="Bellgard S.E."/>
            <person name="Bellgard M.I."/>
        </authorList>
    </citation>
    <scope>NUCLEOTIDE SEQUENCE</scope>
    <source>
        <tissue evidence="1">Shoot tissue taken approximately 20 cm above the soil surface</tissue>
    </source>
</reference>
<reference evidence="1" key="1">
    <citation type="submission" date="2014-09" db="EMBL/GenBank/DDBJ databases">
        <authorList>
            <person name="Magalhaes I.L.F."/>
            <person name="Oliveira U."/>
            <person name="Santos F.R."/>
            <person name="Vidigal T.H.D.A."/>
            <person name="Brescovit A.D."/>
            <person name="Santos A.J."/>
        </authorList>
    </citation>
    <scope>NUCLEOTIDE SEQUENCE</scope>
    <source>
        <tissue evidence="1">Shoot tissue taken approximately 20 cm above the soil surface</tissue>
    </source>
</reference>